<evidence type="ECO:0008006" key="12">
    <source>
        <dbReference type="Google" id="ProtNLM"/>
    </source>
</evidence>
<dbReference type="PANTHER" id="PTHR19139:SF199">
    <property type="entry name" value="MIP17260P"/>
    <property type="match status" value="1"/>
</dbReference>
<evidence type="ECO:0000256" key="8">
    <source>
        <dbReference type="RuleBase" id="RU000477"/>
    </source>
</evidence>
<protein>
    <recommendedName>
        <fullName evidence="12">Aquaporin</fullName>
    </recommendedName>
</protein>
<dbReference type="CDD" id="cd00333">
    <property type="entry name" value="MIP"/>
    <property type="match status" value="1"/>
</dbReference>
<comment type="similarity">
    <text evidence="2 8">Belongs to the MIP/aquaporin (TC 1.A.8) family.</text>
</comment>
<keyword evidence="6 9" id="KW-1133">Transmembrane helix</keyword>
<dbReference type="GO" id="GO:0005886">
    <property type="term" value="C:plasma membrane"/>
    <property type="evidence" value="ECO:0007669"/>
    <property type="project" value="UniProtKB-SubCell"/>
</dbReference>
<feature type="transmembrane region" description="Helical" evidence="9">
    <location>
        <begin position="51"/>
        <end position="71"/>
    </location>
</feature>
<feature type="transmembrane region" description="Helical" evidence="9">
    <location>
        <begin position="20"/>
        <end position="39"/>
    </location>
</feature>
<dbReference type="InterPro" id="IPR034294">
    <property type="entry name" value="Aquaporin_transptr"/>
</dbReference>
<dbReference type="PROSITE" id="PS00221">
    <property type="entry name" value="MIP"/>
    <property type="match status" value="1"/>
</dbReference>
<evidence type="ECO:0000256" key="5">
    <source>
        <dbReference type="ARBA" id="ARBA00022692"/>
    </source>
</evidence>
<evidence type="ECO:0000313" key="10">
    <source>
        <dbReference type="EnsemblMetazoa" id="GPPI049860-PA"/>
    </source>
</evidence>
<dbReference type="GO" id="GO:0015267">
    <property type="term" value="F:channel activity"/>
    <property type="evidence" value="ECO:0007669"/>
    <property type="project" value="InterPro"/>
</dbReference>
<feature type="transmembrane region" description="Helical" evidence="9">
    <location>
        <begin position="254"/>
        <end position="271"/>
    </location>
</feature>
<dbReference type="PANTHER" id="PTHR19139">
    <property type="entry name" value="AQUAPORIN TRANSPORTER"/>
    <property type="match status" value="1"/>
</dbReference>
<dbReference type="Pfam" id="PF00230">
    <property type="entry name" value="MIP"/>
    <property type="match status" value="1"/>
</dbReference>
<keyword evidence="5 8" id="KW-0812">Transmembrane</keyword>
<evidence type="ECO:0000256" key="7">
    <source>
        <dbReference type="ARBA" id="ARBA00023136"/>
    </source>
</evidence>
<dbReference type="EMBL" id="JXJN01026173">
    <property type="status" value="NOT_ANNOTATED_CDS"/>
    <property type="molecule type" value="Genomic_DNA"/>
</dbReference>
<organism evidence="10 11">
    <name type="scientific">Glossina palpalis gambiensis</name>
    <dbReference type="NCBI Taxonomy" id="67801"/>
    <lineage>
        <taxon>Eukaryota</taxon>
        <taxon>Metazoa</taxon>
        <taxon>Ecdysozoa</taxon>
        <taxon>Arthropoda</taxon>
        <taxon>Hexapoda</taxon>
        <taxon>Insecta</taxon>
        <taxon>Pterygota</taxon>
        <taxon>Neoptera</taxon>
        <taxon>Endopterygota</taxon>
        <taxon>Diptera</taxon>
        <taxon>Brachycera</taxon>
        <taxon>Muscomorpha</taxon>
        <taxon>Hippoboscoidea</taxon>
        <taxon>Glossinidae</taxon>
        <taxon>Glossina</taxon>
    </lineage>
</organism>
<dbReference type="AlphaFoldDB" id="A0A1B0C5Q6"/>
<evidence type="ECO:0000256" key="1">
    <source>
        <dbReference type="ARBA" id="ARBA00004651"/>
    </source>
</evidence>
<keyword evidence="7 9" id="KW-0472">Membrane</keyword>
<dbReference type="Gene3D" id="1.20.1080.10">
    <property type="entry name" value="Glycerol uptake facilitator protein"/>
    <property type="match status" value="1"/>
</dbReference>
<keyword evidence="3 8" id="KW-0813">Transport</keyword>
<dbReference type="InterPro" id="IPR000425">
    <property type="entry name" value="MIP"/>
</dbReference>
<dbReference type="InterPro" id="IPR023271">
    <property type="entry name" value="Aquaporin-like"/>
</dbReference>
<evidence type="ECO:0000256" key="4">
    <source>
        <dbReference type="ARBA" id="ARBA00022475"/>
    </source>
</evidence>
<keyword evidence="11" id="KW-1185">Reference proteome</keyword>
<evidence type="ECO:0000313" key="11">
    <source>
        <dbReference type="Proteomes" id="UP000092460"/>
    </source>
</evidence>
<feature type="transmembrane region" description="Helical" evidence="9">
    <location>
        <begin position="210"/>
        <end position="230"/>
    </location>
</feature>
<sequence>MAGKFEYSLGINELKSKDYRLWQSLVGEFLGNLILNFFACGACTQPEDGTFKALAFGLGVFMAITVVGHLSGGHVNPAVTLGMLVAGRVSLLRAILYIIFQCLGSIAGTAAIRVFILNNIKCIYQKLLTFCFLFHQTLIDEVYYNGLGHTSLAPNITELQGVGIEFFLGLVLVLTVFGACDANKPGSVENYLLSHRSHVEILPKYLDSRYIAPLAIGMAVTLGHLGTIRYTGASMNPARTVGTAFATNNWDSHWVYWVGPVLGGIAAALIYTQILEKPAAKVSEVSDKYGTHADEREMRKLESGRDYA</sequence>
<dbReference type="EMBL" id="JXJN01026172">
    <property type="status" value="NOT_ANNOTATED_CDS"/>
    <property type="molecule type" value="Genomic_DNA"/>
</dbReference>
<evidence type="ECO:0000256" key="3">
    <source>
        <dbReference type="ARBA" id="ARBA00022448"/>
    </source>
</evidence>
<evidence type="ECO:0000256" key="2">
    <source>
        <dbReference type="ARBA" id="ARBA00006175"/>
    </source>
</evidence>
<dbReference type="PRINTS" id="PR00783">
    <property type="entry name" value="MINTRINSICP"/>
</dbReference>
<dbReference type="VEuPathDB" id="VectorBase:GPPI049860"/>
<keyword evidence="4" id="KW-1003">Cell membrane</keyword>
<dbReference type="SUPFAM" id="SSF81338">
    <property type="entry name" value="Aquaporin-like"/>
    <property type="match status" value="1"/>
</dbReference>
<reference evidence="10" key="2">
    <citation type="submission" date="2020-05" db="UniProtKB">
        <authorList>
            <consortium name="EnsemblMetazoa"/>
        </authorList>
    </citation>
    <scope>IDENTIFICATION</scope>
    <source>
        <strain evidence="10">IAEA</strain>
    </source>
</reference>
<proteinExistence type="inferred from homology"/>
<dbReference type="Proteomes" id="UP000092460">
    <property type="component" value="Unassembled WGS sequence"/>
</dbReference>
<feature type="transmembrane region" description="Helical" evidence="9">
    <location>
        <begin position="91"/>
        <end position="116"/>
    </location>
</feature>
<dbReference type="STRING" id="67801.A0A1B0C5Q6"/>
<name>A0A1B0C5Q6_9MUSC</name>
<evidence type="ECO:0000256" key="6">
    <source>
        <dbReference type="ARBA" id="ARBA00022989"/>
    </source>
</evidence>
<reference evidence="11" key="1">
    <citation type="submission" date="2015-01" db="EMBL/GenBank/DDBJ databases">
        <authorList>
            <person name="Aksoy S."/>
            <person name="Warren W."/>
            <person name="Wilson R.K."/>
        </authorList>
    </citation>
    <scope>NUCLEOTIDE SEQUENCE [LARGE SCALE GENOMIC DNA]</scope>
    <source>
        <strain evidence="11">IAEA</strain>
    </source>
</reference>
<accession>A0A1B0C5Q6</accession>
<dbReference type="InterPro" id="IPR022357">
    <property type="entry name" value="MIP_CS"/>
</dbReference>
<comment type="subcellular location">
    <subcellularLocation>
        <location evidence="1">Cell membrane</location>
        <topology evidence="1">Multi-pass membrane protein</topology>
    </subcellularLocation>
</comment>
<dbReference type="EnsemblMetazoa" id="GPPI049860-RA">
    <property type="protein sequence ID" value="GPPI049860-PA"/>
    <property type="gene ID" value="GPPI049860"/>
</dbReference>
<evidence type="ECO:0000256" key="9">
    <source>
        <dbReference type="SAM" id="Phobius"/>
    </source>
</evidence>